<dbReference type="NCBIfam" id="TIGR02795">
    <property type="entry name" value="tol_pal_ybgF"/>
    <property type="match status" value="1"/>
</dbReference>
<dbReference type="Proteomes" id="UP000010799">
    <property type="component" value="Chromosome"/>
</dbReference>
<dbReference type="EMBL" id="CP003789">
    <property type="protein sequence ID" value="AGA64344.1"/>
    <property type="molecule type" value="Genomic_DNA"/>
</dbReference>
<keyword evidence="3" id="KW-1185">Reference proteome</keyword>
<dbReference type="eggNOG" id="COG1729">
    <property type="taxonomic scope" value="Bacteria"/>
</dbReference>
<feature type="region of interest" description="Disordered" evidence="1">
    <location>
        <begin position="92"/>
        <end position="146"/>
    </location>
</feature>
<organism evidence="2 3">
    <name type="scientific">Liberibacter crescens (strain BT-1)</name>
    <dbReference type="NCBI Taxonomy" id="1215343"/>
    <lineage>
        <taxon>Bacteria</taxon>
        <taxon>Pseudomonadati</taxon>
        <taxon>Pseudomonadota</taxon>
        <taxon>Alphaproteobacteria</taxon>
        <taxon>Hyphomicrobiales</taxon>
        <taxon>Rhizobiaceae</taxon>
        <taxon>Liberibacter</taxon>
    </lineage>
</organism>
<gene>
    <name evidence="2" type="ordered locus">B488_03510</name>
</gene>
<evidence type="ECO:0000256" key="1">
    <source>
        <dbReference type="SAM" id="MobiDB-lite"/>
    </source>
</evidence>
<dbReference type="PATRIC" id="fig|1215343.11.peg.360"/>
<dbReference type="AlphaFoldDB" id="L0ES64"/>
<dbReference type="Gene3D" id="1.25.40.10">
    <property type="entry name" value="Tetratricopeptide repeat domain"/>
    <property type="match status" value="1"/>
</dbReference>
<dbReference type="InterPro" id="IPR019734">
    <property type="entry name" value="TPR_rpt"/>
</dbReference>
<dbReference type="InterPro" id="IPR011990">
    <property type="entry name" value="TPR-like_helical_dom_sf"/>
</dbReference>
<dbReference type="RefSeq" id="WP_015272771.1">
    <property type="nucleotide sequence ID" value="NC_019907.1"/>
</dbReference>
<evidence type="ECO:0000313" key="2">
    <source>
        <dbReference type="EMBL" id="AGA64344.1"/>
    </source>
</evidence>
<proteinExistence type="predicted"/>
<dbReference type="SUPFAM" id="SSF48452">
    <property type="entry name" value="TPR-like"/>
    <property type="match status" value="1"/>
</dbReference>
<dbReference type="Pfam" id="PF13174">
    <property type="entry name" value="TPR_6"/>
    <property type="match status" value="1"/>
</dbReference>
<accession>L0ES64</accession>
<feature type="compositionally biased region" description="Polar residues" evidence="1">
    <location>
        <begin position="131"/>
        <end position="140"/>
    </location>
</feature>
<protein>
    <submittedName>
        <fullName evidence="2">TPR repeat containing exported protein</fullName>
    </submittedName>
</protein>
<sequence>MKKFAFKSFSIIPFLIVAFLGLFNLSSFGMEGNYSAGDQFIKIQQLESDLRQLNGRIEEMSFQLLQMQESVRKTQQDNEFRFQEIEKKLQDSKKDKVKSTKSDIGESNPIKKQSSNYSDTKENPSKKVLSSLGTPPSNLGSLRFDNEGNPINYTVNKDSSDKEVVSENSEGDDKLYKDAYNYFSAGNYALSEQNFRKYISEYTESPNSSDATFYLGESLLAQKKYNEAAKIFLAGYKTYGNSKRAPEMLLKLGVSLVFLDEKKAACASFKAIDQKYPKASNSIKSKSLSEQKRLSC</sequence>
<evidence type="ECO:0000313" key="3">
    <source>
        <dbReference type="Proteomes" id="UP000010799"/>
    </source>
</evidence>
<feature type="compositionally biased region" description="Basic and acidic residues" evidence="1">
    <location>
        <begin position="92"/>
        <end position="104"/>
    </location>
</feature>
<dbReference type="InterPro" id="IPR014162">
    <property type="entry name" value="CpoB_C"/>
</dbReference>
<name>L0ES64_LIBCB</name>
<dbReference type="HOGENOM" id="CLU_044315_0_1_5"/>
<dbReference type="KEGG" id="lcc:B488_03510"/>
<dbReference type="STRING" id="1215343.B488_03510"/>
<reference evidence="2 3" key="1">
    <citation type="journal article" date="2012" name="Stand. Genomic Sci.">
        <title>Complete genome sequence of Liberibacter crescens BT-1.</title>
        <authorList>
            <person name="Leonard M.T."/>
            <person name="Fagen J.R."/>
            <person name="Davis-Richardson A.G."/>
            <person name="Davis M.J."/>
            <person name="Triplett E.W."/>
        </authorList>
    </citation>
    <scope>NUCLEOTIDE SEQUENCE [LARGE SCALE GENOMIC DNA]</scope>
    <source>
        <strain evidence="2 3">BT-1</strain>
    </source>
</reference>